<dbReference type="Proteomes" id="UP001595998">
    <property type="component" value="Unassembled WGS sequence"/>
</dbReference>
<evidence type="ECO:0000313" key="1">
    <source>
        <dbReference type="EMBL" id="MFC4424866.1"/>
    </source>
</evidence>
<comment type="caution">
    <text evidence="1">The sequence shown here is derived from an EMBL/GenBank/DDBJ whole genome shotgun (WGS) entry which is preliminary data.</text>
</comment>
<keyword evidence="2" id="KW-1185">Reference proteome</keyword>
<protein>
    <submittedName>
        <fullName evidence="1">Uncharacterized protein</fullName>
    </submittedName>
</protein>
<dbReference type="RefSeq" id="WP_380035513.1">
    <property type="nucleotide sequence ID" value="NZ_JBHSEH010000004.1"/>
</dbReference>
<accession>A0ABV8XJ01</accession>
<proteinExistence type="predicted"/>
<reference evidence="2" key="1">
    <citation type="journal article" date="2019" name="Int. J. Syst. Evol. Microbiol.">
        <title>The Global Catalogue of Microorganisms (GCM) 10K type strain sequencing project: providing services to taxonomists for standard genome sequencing and annotation.</title>
        <authorList>
            <consortium name="The Broad Institute Genomics Platform"/>
            <consortium name="The Broad Institute Genome Sequencing Center for Infectious Disease"/>
            <person name="Wu L."/>
            <person name="Ma J."/>
        </authorList>
    </citation>
    <scope>NUCLEOTIDE SEQUENCE [LARGE SCALE GENOMIC DNA]</scope>
    <source>
        <strain evidence="2">CCUG 56029</strain>
    </source>
</reference>
<name>A0ABV8XJ01_9DEIO</name>
<sequence>MHATRPSLLVIVPPDWDTVPDGLAELKRYLSDEYGAVLLLRSATAPMRSPLLLHLGLWNPQDMRVAREDVDDLLQRAFYTLDWMEEVL</sequence>
<gene>
    <name evidence="1" type="ORF">ACFOZ9_01490</name>
</gene>
<evidence type="ECO:0000313" key="2">
    <source>
        <dbReference type="Proteomes" id="UP001595998"/>
    </source>
</evidence>
<organism evidence="1 2">
    <name type="scientific">Deinococcus navajonensis</name>
    <dbReference type="NCBI Taxonomy" id="309884"/>
    <lineage>
        <taxon>Bacteria</taxon>
        <taxon>Thermotogati</taxon>
        <taxon>Deinococcota</taxon>
        <taxon>Deinococci</taxon>
        <taxon>Deinococcales</taxon>
        <taxon>Deinococcaceae</taxon>
        <taxon>Deinococcus</taxon>
    </lineage>
</organism>
<dbReference type="EMBL" id="JBHSEH010000004">
    <property type="protein sequence ID" value="MFC4424866.1"/>
    <property type="molecule type" value="Genomic_DNA"/>
</dbReference>